<feature type="region of interest" description="Disordered" evidence="1">
    <location>
        <begin position="1"/>
        <end position="129"/>
    </location>
</feature>
<name>M3D3Q1_SPHMS</name>
<dbReference type="OrthoDB" id="439921at2759"/>
<dbReference type="RefSeq" id="XP_016760650.1">
    <property type="nucleotide sequence ID" value="XM_016905390.1"/>
</dbReference>
<dbReference type="GeneID" id="27902527"/>
<feature type="compositionally biased region" description="Basic residues" evidence="1">
    <location>
        <begin position="34"/>
        <end position="46"/>
    </location>
</feature>
<dbReference type="Proteomes" id="UP000016931">
    <property type="component" value="Unassembled WGS sequence"/>
</dbReference>
<gene>
    <name evidence="2" type="ORF">SEPMUDRAFT_149176</name>
</gene>
<organism evidence="2 3">
    <name type="scientific">Sphaerulina musiva (strain SO2202)</name>
    <name type="common">Poplar stem canker fungus</name>
    <name type="synonym">Septoria musiva</name>
    <dbReference type="NCBI Taxonomy" id="692275"/>
    <lineage>
        <taxon>Eukaryota</taxon>
        <taxon>Fungi</taxon>
        <taxon>Dikarya</taxon>
        <taxon>Ascomycota</taxon>
        <taxon>Pezizomycotina</taxon>
        <taxon>Dothideomycetes</taxon>
        <taxon>Dothideomycetidae</taxon>
        <taxon>Mycosphaerellales</taxon>
        <taxon>Mycosphaerellaceae</taxon>
        <taxon>Sphaerulina</taxon>
    </lineage>
</organism>
<dbReference type="EMBL" id="KB456264">
    <property type="protein sequence ID" value="EMF12529.1"/>
    <property type="molecule type" value="Genomic_DNA"/>
</dbReference>
<evidence type="ECO:0000313" key="2">
    <source>
        <dbReference type="EMBL" id="EMF12529.1"/>
    </source>
</evidence>
<reference evidence="2 3" key="1">
    <citation type="journal article" date="2012" name="PLoS Pathog.">
        <title>Diverse lifestyles and strategies of plant pathogenesis encoded in the genomes of eighteen Dothideomycetes fungi.</title>
        <authorList>
            <person name="Ohm R.A."/>
            <person name="Feau N."/>
            <person name="Henrissat B."/>
            <person name="Schoch C.L."/>
            <person name="Horwitz B.A."/>
            <person name="Barry K.W."/>
            <person name="Condon B.J."/>
            <person name="Copeland A.C."/>
            <person name="Dhillon B."/>
            <person name="Glaser F."/>
            <person name="Hesse C.N."/>
            <person name="Kosti I."/>
            <person name="LaButti K."/>
            <person name="Lindquist E.A."/>
            <person name="Lucas S."/>
            <person name="Salamov A.A."/>
            <person name="Bradshaw R.E."/>
            <person name="Ciuffetti L."/>
            <person name="Hamelin R.C."/>
            <person name="Kema G.H.J."/>
            <person name="Lawrence C."/>
            <person name="Scott J.A."/>
            <person name="Spatafora J.W."/>
            <person name="Turgeon B.G."/>
            <person name="de Wit P.J.G.M."/>
            <person name="Zhong S."/>
            <person name="Goodwin S.B."/>
            <person name="Grigoriev I.V."/>
        </authorList>
    </citation>
    <scope>NUCLEOTIDE SEQUENCE [LARGE SCALE GENOMIC DNA]</scope>
    <source>
        <strain evidence="2 3">SO2202</strain>
    </source>
</reference>
<sequence>MPITRAGTAATVDKTENLQARAHPNDLESNPGRGRQRGRGRVRGGNKGRGGGGTKRQNSPSPVQPAQKRQCKDNAPAMVPGVHKSSDDGGLALGGHEAQAGKQENAAVPNSGGSDQRSEGSELVMLPLKSTAAQRAKALKNAQDRHTARQAIVNCARNLPAIFEEDNEDGGIEVNGGGNSIHESERGDVRPAQQNQDDALLSVASDSQKEKQEPSPSVGRTAKWVHSGLQRTRASIEAEMSRIRATSTFIMEQEKKLDELTAQLEDLGTLVVETIE</sequence>
<feature type="region of interest" description="Disordered" evidence="1">
    <location>
        <begin position="167"/>
        <end position="194"/>
    </location>
</feature>
<evidence type="ECO:0000313" key="3">
    <source>
        <dbReference type="Proteomes" id="UP000016931"/>
    </source>
</evidence>
<accession>M3D3Q1</accession>
<keyword evidence="3" id="KW-1185">Reference proteome</keyword>
<dbReference type="HOGENOM" id="CLU_1008909_0_0_1"/>
<dbReference type="AlphaFoldDB" id="M3D3Q1"/>
<protein>
    <submittedName>
        <fullName evidence="2">Uncharacterized protein</fullName>
    </submittedName>
</protein>
<proteinExistence type="predicted"/>
<evidence type="ECO:0000256" key="1">
    <source>
        <dbReference type="SAM" id="MobiDB-lite"/>
    </source>
</evidence>